<feature type="transmembrane region" description="Helical" evidence="1">
    <location>
        <begin position="12"/>
        <end position="30"/>
    </location>
</feature>
<evidence type="ECO:0008006" key="4">
    <source>
        <dbReference type="Google" id="ProtNLM"/>
    </source>
</evidence>
<feature type="transmembrane region" description="Helical" evidence="1">
    <location>
        <begin position="107"/>
        <end position="129"/>
    </location>
</feature>
<reference evidence="3" key="1">
    <citation type="submission" date="2017-04" db="EMBL/GenBank/DDBJ databases">
        <title>Function of individual gut microbiota members based on whole genome sequencing of pure cultures obtained from chicken caecum.</title>
        <authorList>
            <person name="Medvecky M."/>
            <person name="Cejkova D."/>
            <person name="Polansky O."/>
            <person name="Karasova D."/>
            <person name="Kubasova T."/>
            <person name="Cizek A."/>
            <person name="Rychlik I."/>
        </authorList>
    </citation>
    <scope>NUCLEOTIDE SEQUENCE [LARGE SCALE GENOMIC DNA]</scope>
    <source>
        <strain evidence="3">An180</strain>
    </source>
</reference>
<evidence type="ECO:0000313" key="2">
    <source>
        <dbReference type="EMBL" id="OUP52835.1"/>
    </source>
</evidence>
<evidence type="ECO:0000313" key="3">
    <source>
        <dbReference type="Proteomes" id="UP000195897"/>
    </source>
</evidence>
<feature type="transmembrane region" description="Helical" evidence="1">
    <location>
        <begin position="81"/>
        <end position="100"/>
    </location>
</feature>
<evidence type="ECO:0000256" key="1">
    <source>
        <dbReference type="SAM" id="Phobius"/>
    </source>
</evidence>
<name>A0A1Y4L7X3_9FIRM</name>
<keyword evidence="1" id="KW-1133">Transmembrane helix</keyword>
<accession>A0A1Y4L7X3</accession>
<proteinExistence type="predicted"/>
<dbReference type="RefSeq" id="WP_087372577.1">
    <property type="nucleotide sequence ID" value="NZ_JBKTCX010000078.1"/>
</dbReference>
<dbReference type="AlphaFoldDB" id="A0A1Y4L7X3"/>
<sequence>MQRDRTTTYKIVSYTIFLIVLYLLETATPLGGLKLFGARLDLLFSVPAAVALMENPAVGAAIGLTTGILYDLAGTGVEGLLPLYFMLFATFAGAISGRYLRRIWPSHLLLTAGGMLILRGLQFVLSAMVRVSYPILPFLQSMYGEILAAIVLSPFIYLPVRTMARRFDRMK</sequence>
<gene>
    <name evidence="2" type="ORF">B5F17_07575</name>
</gene>
<keyword evidence="1" id="KW-0472">Membrane</keyword>
<dbReference type="Proteomes" id="UP000195897">
    <property type="component" value="Unassembled WGS sequence"/>
</dbReference>
<keyword evidence="1" id="KW-0812">Transmembrane</keyword>
<comment type="caution">
    <text evidence="2">The sequence shown here is derived from an EMBL/GenBank/DDBJ whole genome shotgun (WGS) entry which is preliminary data.</text>
</comment>
<dbReference type="EMBL" id="NFKK01000007">
    <property type="protein sequence ID" value="OUP52835.1"/>
    <property type="molecule type" value="Genomic_DNA"/>
</dbReference>
<organism evidence="2 3">
    <name type="scientific">Butyricicoccus pullicaecorum</name>
    <dbReference type="NCBI Taxonomy" id="501571"/>
    <lineage>
        <taxon>Bacteria</taxon>
        <taxon>Bacillati</taxon>
        <taxon>Bacillota</taxon>
        <taxon>Clostridia</taxon>
        <taxon>Eubacteriales</taxon>
        <taxon>Butyricicoccaceae</taxon>
        <taxon>Butyricicoccus</taxon>
    </lineage>
</organism>
<feature type="transmembrane region" description="Helical" evidence="1">
    <location>
        <begin position="141"/>
        <end position="160"/>
    </location>
</feature>
<protein>
    <recommendedName>
        <fullName evidence="4">Rod shape-determining protein MreD</fullName>
    </recommendedName>
</protein>